<feature type="region of interest" description="Disordered" evidence="1">
    <location>
        <begin position="426"/>
        <end position="451"/>
    </location>
</feature>
<feature type="domain" description="Fibronectin type-III" evidence="3">
    <location>
        <begin position="1808"/>
        <end position="1916"/>
    </location>
</feature>
<comment type="caution">
    <text evidence="4">The sequence shown here is derived from an EMBL/GenBank/DDBJ whole genome shotgun (WGS) entry which is preliminary data.</text>
</comment>
<dbReference type="Proteomes" id="UP001597493">
    <property type="component" value="Unassembled WGS sequence"/>
</dbReference>
<organism evidence="4 5">
    <name type="scientific">Paenibacillus thailandensis</name>
    <dbReference type="NCBI Taxonomy" id="393250"/>
    <lineage>
        <taxon>Bacteria</taxon>
        <taxon>Bacillati</taxon>
        <taxon>Bacillota</taxon>
        <taxon>Bacilli</taxon>
        <taxon>Bacillales</taxon>
        <taxon>Paenibacillaceae</taxon>
        <taxon>Paenibacillus</taxon>
    </lineage>
</organism>
<dbReference type="InterPro" id="IPR022409">
    <property type="entry name" value="PKD/Chitinase_dom"/>
</dbReference>
<reference evidence="5" key="1">
    <citation type="journal article" date="2019" name="Int. J. Syst. Evol. Microbiol.">
        <title>The Global Catalogue of Microorganisms (GCM) 10K type strain sequencing project: providing services to taxonomists for standard genome sequencing and annotation.</title>
        <authorList>
            <consortium name="The Broad Institute Genomics Platform"/>
            <consortium name="The Broad Institute Genome Sequencing Center for Infectious Disease"/>
            <person name="Wu L."/>
            <person name="Ma J."/>
        </authorList>
    </citation>
    <scope>NUCLEOTIDE SEQUENCE [LARGE SCALE GENOMIC DNA]</scope>
    <source>
        <strain evidence="5">TISTR 1827</strain>
    </source>
</reference>
<keyword evidence="5" id="KW-1185">Reference proteome</keyword>
<feature type="compositionally biased region" description="Pro residues" evidence="1">
    <location>
        <begin position="432"/>
        <end position="451"/>
    </location>
</feature>
<gene>
    <name evidence="4" type="ORF">ACFSW5_08350</name>
</gene>
<name>A0ABW5QVA1_9BACL</name>
<evidence type="ECO:0000313" key="4">
    <source>
        <dbReference type="EMBL" id="MFD2660282.1"/>
    </source>
</evidence>
<evidence type="ECO:0000313" key="5">
    <source>
        <dbReference type="Proteomes" id="UP001597493"/>
    </source>
</evidence>
<dbReference type="PROSITE" id="PS50853">
    <property type="entry name" value="FN3"/>
    <property type="match status" value="1"/>
</dbReference>
<feature type="transmembrane region" description="Helical" evidence="2">
    <location>
        <begin position="12"/>
        <end position="31"/>
    </location>
</feature>
<dbReference type="SMART" id="SM00089">
    <property type="entry name" value="PKD"/>
    <property type="match status" value="2"/>
</dbReference>
<keyword evidence="2" id="KW-0472">Membrane</keyword>
<evidence type="ECO:0000259" key="3">
    <source>
        <dbReference type="PROSITE" id="PS50853"/>
    </source>
</evidence>
<keyword evidence="2" id="KW-1133">Transmembrane helix</keyword>
<dbReference type="InterPro" id="IPR013783">
    <property type="entry name" value="Ig-like_fold"/>
</dbReference>
<proteinExistence type="predicted"/>
<dbReference type="Gene3D" id="2.60.120.560">
    <property type="entry name" value="Exo-inulinase, domain 1"/>
    <property type="match status" value="1"/>
</dbReference>
<accession>A0ABW5QVA1</accession>
<dbReference type="Gene3D" id="2.60.40.10">
    <property type="entry name" value="Immunoglobulins"/>
    <property type="match status" value="2"/>
</dbReference>
<sequence>MDKINKYKHFIASLLIMMIGVSIFPLTPFSYAAESTTRTVTIDNALSERFSSSSTKSVVKNVSSYIPDGYQVKTYEIIKKASDGNGGLKDVNQGQYGGSIYNNVISIPSFNGVEVEVKNIGYTSEMYFGVVRTHNGKQWQITSGKTGIVYTISPPIGDECWSGGIAVCPGKLTTDINGRTLPSDIKDSNGWGVMISDGFSGPTKYYYKNETNAITLSQLKSNSVKIDEATPSNSDYVKVDFSVQNNEADLTAYVNMSYENTGYQPESYGSNYGTVFKYNVSTRTNWSAKTYLYEAKIVLTLELIPPTDEPYVTCDCQANPSTAEFNGTDIQVTSTLSATVRGNLSRTVKNWTIYGRAGDGSQLTTKTSYGTGQSSISTTFNFKISKDKMATADTYTETWVMRARVYFTDGTTAEQAIECTTTVVRPGVATPTPTPDPGATPEPKPEPTPEPIPPVIADIAFVPDWIVAGYTSSLENYSENYDNYEWTFSENLSEVIPDDDKRQFKNVQFDEPGVYRATLRVWNDEGDEDTASAVLEVVDPKPVAVVTGPTRVVQGREFSSPHHLNNSYTPLESYGESIDFSRSEYRYKKADDTDYTTGWPSKAPEELGWYSIEGKVYDTTGRVSDWGTLQMEVVPDQAPTVQLAAPEFAYRNSEQTVFVTGASPDGDQLVQLIVQERYDDDDDGNFEEEEWVNIYTGEYKSTLSVTYTTVGSREYRAQVKEDYGLVSEWSDSVGIEILNYAPEVDFDAYGLTTQPGENSLPPTVALSPASIFRSWQLKTPYTGGDAKKIAWKTDDTYLSTKNAQYPDFNVDYPNTGLGPNSRSAFDLADDLYAAQPWKADASETIHQQIFGVNRIYTYARSDSSTTVNERNSITGNILRTFMIPGSVRMIDAKEQFYVPVEDKAARKLTYSVYNNTGQLIDTFVIPYGSAIASNVTSIETLMRGYKFTNDNTILNLTLQYEYKGDYALYQIRYNLATKSVLWEVPLSNSPVDTSDFSFQNVKITEGTDGTLYISYRREDQDNIYNSSSSVVWITPNGLKQDVSLSNADGASYPVVSDDGQLLYVSTMGLTRNGRYHYLYVIRMSDGMTVKTQTLGETEGSDPWDDYMVDQVINPIVLPNGNVRSVNLFDRNGNLITDYNDSSYHVPNFQDLLGKVFADSSGRQVTPRSAYDSTSGELRTFVQIFDGSSLVKSYTNPYANVRGYTQETAPPVWGFDYYQGDASSILPDGSIYIFAWNMVVPYVPAGQRGDYPKPVDDDTVEIINDNWGGLWFDPNTVMTNGAISFNVRIDDSTMNKQPIGAAVQIRDEKNMYTVEWTDTTLTLYKVSGGAKTALRSTPLDRLAGTTYAFKLEAINGTIRVYVNNLKKLEAYDSTFTKGSLGLMAIGQTKARFSNVVLTNYGDTYIEETAQTVLVNEQIKYDAIFSDIESDPKYAEKWTYNHDPNYFANPEGTSQYDDQTYSDPLSRLEKPGLYNITYQAQDNPGMEAYRMWSEPVTKELYVHRRPIAKPDVQFTGIVYAEGEALDYDTYDASYDPDVPDYLAKRKFRYRWADQSDWTNGKRLLYNRPGVELIIQEQVRDLHGAWSYWAETRVYKNALPPVNQTKPVMTITVPNGSQSAPSVYIADPTIKWTYYDAENDPQEQFYLKFTYVDTGERIMEVTYPGNDTSFILEEGTVELGRKVRVQGRVFSKGVWSDDSNITYFVLNTPPATKLLTMNGPDWDHPIYTNSKTPILKVQVTDGENQTPKYIDYEVFYSTGEQDIDTNTATGSTAYTPAPLREGLHIWRARANDGMIWGGYSENGYFFVDSVKPRDTEEKLDIKPTSVTVTFNPFTDPAPSSGHASRGLYMQKVNADGSITNIDLNGNGTAEYSVELPKGATSYTVNGLESGGRYRLMVTDYDVAGNEGLYEYIYFTTNRPPTADFDWTPKPVYEGDTVQFVTKAGDPDGDLLTAIYKLTSPSGAVQTFSYSLASPYLSDGPSVRMEEAGAWKMKLSVSDRLATDEIEKTITVLPLAVAGVVKHTELWERHRKDYNVKESGDESSPRSASTFWAGEKFVLEADTTLTGTDTAAERVEVRMSEYETELEPSAPGSTTWEGELWDESFSELKEGPYDFIFTAYYNNGVRKETVVTINISGTTDELLGVHRLH</sequence>
<dbReference type="SUPFAM" id="SSF49299">
    <property type="entry name" value="PKD domain"/>
    <property type="match status" value="1"/>
</dbReference>
<evidence type="ECO:0000256" key="2">
    <source>
        <dbReference type="SAM" id="Phobius"/>
    </source>
</evidence>
<keyword evidence="2" id="KW-0812">Transmembrane</keyword>
<dbReference type="InterPro" id="IPR003961">
    <property type="entry name" value="FN3_dom"/>
</dbReference>
<protein>
    <recommendedName>
        <fullName evidence="3">Fibronectin type-III domain-containing protein</fullName>
    </recommendedName>
</protein>
<evidence type="ECO:0000256" key="1">
    <source>
        <dbReference type="SAM" id="MobiDB-lite"/>
    </source>
</evidence>
<dbReference type="RefSeq" id="WP_379271362.1">
    <property type="nucleotide sequence ID" value="NZ_JBHUGT010000005.1"/>
</dbReference>
<dbReference type="EMBL" id="JBHUMY010000007">
    <property type="protein sequence ID" value="MFD2660282.1"/>
    <property type="molecule type" value="Genomic_DNA"/>
</dbReference>
<dbReference type="InterPro" id="IPR035986">
    <property type="entry name" value="PKD_dom_sf"/>
</dbReference>